<sequence length="119" mass="12876">MEESAKIHAIENPAIRAQRAAHCRASFLQSADVIEPESRLALDRIARRCKDDFPDDRIQINIADTIGEIGLWYRLAPVSFIGHSLGPEGMPLGGQNACEAAAFQSAITHGSSVAVFSET</sequence>
<proteinExistence type="inferred from homology"/>
<reference evidence="2 3" key="1">
    <citation type="submission" date="2017-05" db="EMBL/GenBank/DDBJ databases">
        <authorList>
            <person name="Song R."/>
            <person name="Chenine A.L."/>
            <person name="Ruprecht R.M."/>
        </authorList>
    </citation>
    <scope>NUCLEOTIDE SEQUENCE [LARGE SCALE GENOMIC DNA]</scope>
    <source>
        <strain evidence="2 3">CECT 8489</strain>
    </source>
</reference>
<dbReference type="PANTHER" id="PTHR42755">
    <property type="entry name" value="3-DEOXY-MANNO-OCTULOSONATE CYTIDYLYLTRANSFERASE"/>
    <property type="match status" value="1"/>
</dbReference>
<evidence type="ECO:0000313" key="2">
    <source>
        <dbReference type="EMBL" id="SMX23474.1"/>
    </source>
</evidence>
<evidence type="ECO:0000256" key="1">
    <source>
        <dbReference type="RuleBase" id="RU365103"/>
    </source>
</evidence>
<dbReference type="InterPro" id="IPR039901">
    <property type="entry name" value="Kdotransferase"/>
</dbReference>
<keyword evidence="1" id="KW-0448">Lipopolysaccharide biosynthesis</keyword>
<keyword evidence="3" id="KW-1185">Reference proteome</keyword>
<organism evidence="2 3">
    <name type="scientific">Boseongicola aestuarii</name>
    <dbReference type="NCBI Taxonomy" id="1470561"/>
    <lineage>
        <taxon>Bacteria</taxon>
        <taxon>Pseudomonadati</taxon>
        <taxon>Pseudomonadota</taxon>
        <taxon>Alphaproteobacteria</taxon>
        <taxon>Rhodobacterales</taxon>
        <taxon>Paracoccaceae</taxon>
        <taxon>Boseongicola</taxon>
    </lineage>
</organism>
<comment type="subcellular location">
    <subcellularLocation>
        <location evidence="1">Cell membrane</location>
    </subcellularLocation>
</comment>
<dbReference type="GO" id="GO:0043842">
    <property type="term" value="F:Kdo transferase activity"/>
    <property type="evidence" value="ECO:0007669"/>
    <property type="project" value="UniProtKB-EC"/>
</dbReference>
<dbReference type="EMBL" id="FXXQ01000004">
    <property type="protein sequence ID" value="SMX23474.1"/>
    <property type="molecule type" value="Genomic_DNA"/>
</dbReference>
<dbReference type="AlphaFoldDB" id="A0A238J0P1"/>
<keyword evidence="1 2" id="KW-0808">Transferase</keyword>
<comment type="similarity">
    <text evidence="1">Belongs to the glycosyltransferase group 1 family.</text>
</comment>
<dbReference type="GO" id="GO:0005886">
    <property type="term" value="C:plasma membrane"/>
    <property type="evidence" value="ECO:0007669"/>
    <property type="project" value="UniProtKB-SubCell"/>
</dbReference>
<gene>
    <name evidence="2" type="ORF">BOA8489_01581</name>
</gene>
<dbReference type="Gene3D" id="3.40.50.2000">
    <property type="entry name" value="Glycogen Phosphorylase B"/>
    <property type="match status" value="1"/>
</dbReference>
<dbReference type="EC" id="2.4.99.12" evidence="1"/>
<dbReference type="GO" id="GO:0009244">
    <property type="term" value="P:lipopolysaccharide core region biosynthetic process"/>
    <property type="evidence" value="ECO:0007669"/>
    <property type="project" value="UniProtKB-UniRule"/>
</dbReference>
<keyword evidence="1" id="KW-1003">Cell membrane</keyword>
<comment type="catalytic activity">
    <reaction evidence="1">
        <text>lipid IVA (E. coli) + CMP-3-deoxy-beta-D-manno-octulosonate = alpha-Kdo-(2-&gt;6)-lipid IVA (E. coli) + CMP + H(+)</text>
        <dbReference type="Rhea" id="RHEA:28066"/>
        <dbReference type="ChEBI" id="CHEBI:15378"/>
        <dbReference type="ChEBI" id="CHEBI:58603"/>
        <dbReference type="ChEBI" id="CHEBI:60364"/>
        <dbReference type="ChEBI" id="CHEBI:60377"/>
        <dbReference type="ChEBI" id="CHEBI:85987"/>
        <dbReference type="EC" id="2.4.99.12"/>
    </reaction>
</comment>
<keyword evidence="1" id="KW-0472">Membrane</keyword>
<comment type="function">
    <text evidence="1">Involved in lipopolysaccharide (LPS) biosynthesis. Catalyzes the transfer of 3-deoxy-D-manno-octulosonate (Kdo) residue(s) from CMP-Kdo to lipid IV(A), the tetraacyldisaccharide-1,4'-bisphosphate precursor of lipid A.</text>
</comment>
<name>A0A238J0P1_9RHOB</name>
<accession>A0A238J0P1</accession>
<dbReference type="GO" id="GO:0009245">
    <property type="term" value="P:lipid A biosynthetic process"/>
    <property type="evidence" value="ECO:0007669"/>
    <property type="project" value="TreeGrafter"/>
</dbReference>
<evidence type="ECO:0000313" key="3">
    <source>
        <dbReference type="Proteomes" id="UP000201838"/>
    </source>
</evidence>
<protein>
    <recommendedName>
        <fullName evidence="1">3-deoxy-D-manno-octulosonic acid transferase</fullName>
        <shortName evidence="1">Kdo transferase</shortName>
        <ecNumber evidence="1">2.4.99.12</ecNumber>
    </recommendedName>
    <alternativeName>
        <fullName evidence="1">Lipid IV(A) 3-deoxy-D-manno-octulosonic acid transferase</fullName>
    </alternativeName>
</protein>
<comment type="pathway">
    <text evidence="1">Bacterial outer membrane biogenesis; LPS core biosynthesis.</text>
</comment>
<dbReference type="Proteomes" id="UP000201838">
    <property type="component" value="Unassembled WGS sequence"/>
</dbReference>
<dbReference type="PANTHER" id="PTHR42755:SF1">
    <property type="entry name" value="3-DEOXY-D-MANNO-OCTULOSONIC ACID TRANSFERASE, MITOCHONDRIAL-RELATED"/>
    <property type="match status" value="1"/>
</dbReference>